<dbReference type="SMART" id="SM00389">
    <property type="entry name" value="HOX"/>
    <property type="match status" value="1"/>
</dbReference>
<keyword evidence="3 6" id="KW-0238">DNA-binding</keyword>
<dbReference type="Proteomes" id="UP000735302">
    <property type="component" value="Unassembled WGS sequence"/>
</dbReference>
<dbReference type="Gene3D" id="1.10.10.60">
    <property type="entry name" value="Homeodomain-like"/>
    <property type="match status" value="1"/>
</dbReference>
<dbReference type="FunFam" id="1.10.10.60:FF:000003">
    <property type="entry name" value="Iroquois-class homeobox protein IRX"/>
    <property type="match status" value="1"/>
</dbReference>
<dbReference type="GO" id="GO:0000978">
    <property type="term" value="F:RNA polymerase II cis-regulatory region sequence-specific DNA binding"/>
    <property type="evidence" value="ECO:0007669"/>
    <property type="project" value="TreeGrafter"/>
</dbReference>
<accession>A0AAV3ZWI5</accession>
<dbReference type="InterPro" id="IPR008422">
    <property type="entry name" value="KN_HD"/>
</dbReference>
<dbReference type="GO" id="GO:0048468">
    <property type="term" value="P:cell development"/>
    <property type="evidence" value="ECO:0007669"/>
    <property type="project" value="TreeGrafter"/>
</dbReference>
<name>A0AAV3ZWI5_9GAST</name>
<evidence type="ECO:0000256" key="2">
    <source>
        <dbReference type="ARBA" id="ARBA00008446"/>
    </source>
</evidence>
<feature type="region of interest" description="Disordered" evidence="7">
    <location>
        <begin position="1"/>
        <end position="31"/>
    </location>
</feature>
<reference evidence="9 10" key="1">
    <citation type="journal article" date="2021" name="Elife">
        <title>Chloroplast acquisition without the gene transfer in kleptoplastic sea slugs, Plakobranchus ocellatus.</title>
        <authorList>
            <person name="Maeda T."/>
            <person name="Takahashi S."/>
            <person name="Yoshida T."/>
            <person name="Shimamura S."/>
            <person name="Takaki Y."/>
            <person name="Nagai Y."/>
            <person name="Toyoda A."/>
            <person name="Suzuki Y."/>
            <person name="Arimoto A."/>
            <person name="Ishii H."/>
            <person name="Satoh N."/>
            <person name="Nishiyama T."/>
            <person name="Hasebe M."/>
            <person name="Maruyama T."/>
            <person name="Minagawa J."/>
            <person name="Obokata J."/>
            <person name="Shigenobu S."/>
        </authorList>
    </citation>
    <scope>NUCLEOTIDE SEQUENCE [LARGE SCALE GENOMIC DNA]</scope>
</reference>
<dbReference type="GO" id="GO:0030182">
    <property type="term" value="P:neuron differentiation"/>
    <property type="evidence" value="ECO:0007669"/>
    <property type="project" value="TreeGrafter"/>
</dbReference>
<feature type="compositionally biased region" description="Basic and acidic residues" evidence="7">
    <location>
        <begin position="108"/>
        <end position="146"/>
    </location>
</feature>
<comment type="caution">
    <text evidence="9">The sequence shown here is derived from an EMBL/GenBank/DDBJ whole genome shotgun (WGS) entry which is preliminary data.</text>
</comment>
<comment type="subcellular location">
    <subcellularLocation>
        <location evidence="1 6">Nucleus</location>
    </subcellularLocation>
</comment>
<dbReference type="CDD" id="cd00086">
    <property type="entry name" value="homeodomain"/>
    <property type="match status" value="1"/>
</dbReference>
<dbReference type="GO" id="GO:0000981">
    <property type="term" value="F:DNA-binding transcription factor activity, RNA polymerase II-specific"/>
    <property type="evidence" value="ECO:0007669"/>
    <property type="project" value="InterPro"/>
</dbReference>
<feature type="region of interest" description="Disordered" evidence="7">
    <location>
        <begin position="61"/>
        <end position="146"/>
    </location>
</feature>
<dbReference type="PANTHER" id="PTHR11211:SF40">
    <property type="entry name" value="MIRROR, ISOFORM C"/>
    <property type="match status" value="1"/>
</dbReference>
<dbReference type="SUPFAM" id="SSF46689">
    <property type="entry name" value="Homeodomain-like"/>
    <property type="match status" value="1"/>
</dbReference>
<evidence type="ECO:0000256" key="4">
    <source>
        <dbReference type="ARBA" id="ARBA00023155"/>
    </source>
</evidence>
<dbReference type="AlphaFoldDB" id="A0AAV3ZWI5"/>
<evidence type="ECO:0000256" key="1">
    <source>
        <dbReference type="ARBA" id="ARBA00004123"/>
    </source>
</evidence>
<keyword evidence="10" id="KW-1185">Reference proteome</keyword>
<evidence type="ECO:0000313" key="9">
    <source>
        <dbReference type="EMBL" id="GFO00235.1"/>
    </source>
</evidence>
<comment type="similarity">
    <text evidence="2">Belongs to the TALE/IRO homeobox family.</text>
</comment>
<dbReference type="EMBL" id="BLXT01003064">
    <property type="protein sequence ID" value="GFO00235.1"/>
    <property type="molecule type" value="Genomic_DNA"/>
</dbReference>
<evidence type="ECO:0000259" key="8">
    <source>
        <dbReference type="PROSITE" id="PS50071"/>
    </source>
</evidence>
<protein>
    <submittedName>
        <fullName evidence="9">Iroquois-class homeodomain protein irx-1</fullName>
    </submittedName>
</protein>
<keyword evidence="4 6" id="KW-0371">Homeobox</keyword>
<dbReference type="Pfam" id="PF05920">
    <property type="entry name" value="Homeobox_KN"/>
    <property type="match status" value="1"/>
</dbReference>
<dbReference type="PROSITE" id="PS50071">
    <property type="entry name" value="HOMEOBOX_2"/>
    <property type="match status" value="1"/>
</dbReference>
<dbReference type="InterPro" id="IPR001356">
    <property type="entry name" value="HD"/>
</dbReference>
<dbReference type="InterPro" id="IPR017970">
    <property type="entry name" value="Homeobox_CS"/>
</dbReference>
<keyword evidence="5 6" id="KW-0539">Nucleus</keyword>
<feature type="domain" description="Homeobox" evidence="8">
    <location>
        <begin position="3"/>
        <end position="66"/>
    </location>
</feature>
<dbReference type="GO" id="GO:0005634">
    <property type="term" value="C:nucleus"/>
    <property type="evidence" value="ECO:0007669"/>
    <property type="project" value="UniProtKB-SubCell"/>
</dbReference>
<evidence type="ECO:0000256" key="5">
    <source>
        <dbReference type="ARBA" id="ARBA00023242"/>
    </source>
</evidence>
<organism evidence="9 10">
    <name type="scientific">Plakobranchus ocellatus</name>
    <dbReference type="NCBI Taxonomy" id="259542"/>
    <lineage>
        <taxon>Eukaryota</taxon>
        <taxon>Metazoa</taxon>
        <taxon>Spiralia</taxon>
        <taxon>Lophotrochozoa</taxon>
        <taxon>Mollusca</taxon>
        <taxon>Gastropoda</taxon>
        <taxon>Heterobranchia</taxon>
        <taxon>Euthyneura</taxon>
        <taxon>Panpulmonata</taxon>
        <taxon>Sacoglossa</taxon>
        <taxon>Placobranchoidea</taxon>
        <taxon>Plakobranchidae</taxon>
        <taxon>Plakobranchus</taxon>
    </lineage>
</organism>
<evidence type="ECO:0000256" key="7">
    <source>
        <dbReference type="SAM" id="MobiDB-lite"/>
    </source>
</evidence>
<dbReference type="PANTHER" id="PTHR11211">
    <property type="entry name" value="IROQUOIS-CLASS HOMEODOMAIN PROTEIN IRX"/>
    <property type="match status" value="1"/>
</dbReference>
<proteinExistence type="inferred from homology"/>
<evidence type="ECO:0000313" key="10">
    <source>
        <dbReference type="Proteomes" id="UP000735302"/>
    </source>
</evidence>
<evidence type="ECO:0000256" key="3">
    <source>
        <dbReference type="ARBA" id="ARBA00023125"/>
    </source>
</evidence>
<dbReference type="PROSITE" id="PS00027">
    <property type="entry name" value="HOMEOBOX_1"/>
    <property type="match status" value="1"/>
</dbReference>
<dbReference type="InterPro" id="IPR009057">
    <property type="entry name" value="Homeodomain-like_sf"/>
</dbReference>
<feature type="DNA-binding region" description="Homeobox" evidence="6">
    <location>
        <begin position="5"/>
        <end position="67"/>
    </location>
</feature>
<gene>
    <name evidence="9" type="ORF">PoB_002674000</name>
</gene>
<feature type="compositionally biased region" description="Acidic residues" evidence="7">
    <location>
        <begin position="74"/>
        <end position="84"/>
    </location>
</feature>
<evidence type="ECO:0000256" key="6">
    <source>
        <dbReference type="PROSITE-ProRule" id="PRU00108"/>
    </source>
</evidence>
<sequence length="146" mass="16283">MDGAGSPLRRAATRETTGPLKAWLSEHKKNPYPTKAEKIMLAIITRMTLTQVSTWFANARRRLKKDNRLGSGDADGEDDSVVDMDSDREGDSDTTSVDAACCVTPAHRPSERRDVDLQRDRRVDGDRTRENAVGRDERTPLRADGE</sequence>